<evidence type="ECO:0000313" key="2">
    <source>
        <dbReference type="Proteomes" id="UP000241818"/>
    </source>
</evidence>
<gene>
    <name evidence="1" type="ORF">M430DRAFT_248575</name>
</gene>
<dbReference type="AlphaFoldDB" id="A0A2T3B061"/>
<dbReference type="GeneID" id="36573226"/>
<keyword evidence="2" id="KW-1185">Reference proteome</keyword>
<reference evidence="1 2" key="1">
    <citation type="journal article" date="2018" name="New Phytol.">
        <title>Comparative genomics and transcriptomics depict ericoid mycorrhizal fungi as versatile saprotrophs and plant mutualists.</title>
        <authorList>
            <person name="Martino E."/>
            <person name="Morin E."/>
            <person name="Grelet G.A."/>
            <person name="Kuo A."/>
            <person name="Kohler A."/>
            <person name="Daghino S."/>
            <person name="Barry K.W."/>
            <person name="Cichocki N."/>
            <person name="Clum A."/>
            <person name="Dockter R.B."/>
            <person name="Hainaut M."/>
            <person name="Kuo R.C."/>
            <person name="LaButti K."/>
            <person name="Lindahl B.D."/>
            <person name="Lindquist E.A."/>
            <person name="Lipzen A."/>
            <person name="Khouja H.R."/>
            <person name="Magnuson J."/>
            <person name="Murat C."/>
            <person name="Ohm R.A."/>
            <person name="Singer S.W."/>
            <person name="Spatafora J.W."/>
            <person name="Wang M."/>
            <person name="Veneault-Fourrey C."/>
            <person name="Henrissat B."/>
            <person name="Grigoriev I.V."/>
            <person name="Martin F.M."/>
            <person name="Perotto S."/>
        </authorList>
    </citation>
    <scope>NUCLEOTIDE SEQUENCE [LARGE SCALE GENOMIC DNA]</scope>
    <source>
        <strain evidence="1 2">ATCC 22711</strain>
    </source>
</reference>
<dbReference type="InParanoid" id="A0A2T3B061"/>
<name>A0A2T3B061_AMORE</name>
<protein>
    <submittedName>
        <fullName evidence="1">Uncharacterized protein</fullName>
    </submittedName>
</protein>
<dbReference type="Proteomes" id="UP000241818">
    <property type="component" value="Unassembled WGS sequence"/>
</dbReference>
<evidence type="ECO:0000313" key="1">
    <source>
        <dbReference type="EMBL" id="PSS16795.1"/>
    </source>
</evidence>
<accession>A0A2T3B061</accession>
<dbReference type="EMBL" id="KZ679012">
    <property type="protein sequence ID" value="PSS16795.1"/>
    <property type="molecule type" value="Genomic_DNA"/>
</dbReference>
<sequence length="142" mass="15496">MYASRSLSVSVSLLSHPLFLLPLPYHSLSPSISLSSVVVVQRNPIPSKHHPPPGHSSINLLRSKASVLKDKTRQDALLPPLPCSFPCSLLPAQPPPAKPPLTLAVSPTTTLLEEAVAVVYYYLLYRHRIRLLTALITPPRTA</sequence>
<proteinExistence type="predicted"/>
<organism evidence="1 2">
    <name type="scientific">Amorphotheca resinae ATCC 22711</name>
    <dbReference type="NCBI Taxonomy" id="857342"/>
    <lineage>
        <taxon>Eukaryota</taxon>
        <taxon>Fungi</taxon>
        <taxon>Dikarya</taxon>
        <taxon>Ascomycota</taxon>
        <taxon>Pezizomycotina</taxon>
        <taxon>Leotiomycetes</taxon>
        <taxon>Helotiales</taxon>
        <taxon>Amorphothecaceae</taxon>
        <taxon>Amorphotheca</taxon>
    </lineage>
</organism>
<dbReference type="RefSeq" id="XP_024720303.1">
    <property type="nucleotide sequence ID" value="XM_024865145.1"/>
</dbReference>